<dbReference type="PANTHER" id="PTHR43240:SF5">
    <property type="entry name" value="1,4-DIHYDROXY-2-NAPHTHOYL-COA THIOESTERASE 1"/>
    <property type="match status" value="1"/>
</dbReference>
<dbReference type="GO" id="GO:0009234">
    <property type="term" value="P:menaquinone biosynthetic process"/>
    <property type="evidence" value="ECO:0007669"/>
    <property type="project" value="UniProtKB-UniRule"/>
</dbReference>
<dbReference type="PANTHER" id="PTHR43240">
    <property type="entry name" value="1,4-DIHYDROXY-2-NAPHTHOYL-COA THIOESTERASE 1"/>
    <property type="match status" value="1"/>
</dbReference>
<evidence type="ECO:0000256" key="2">
    <source>
        <dbReference type="ARBA" id="ARBA00022801"/>
    </source>
</evidence>
<dbReference type="InterPro" id="IPR030863">
    <property type="entry name" value="MenI"/>
</dbReference>
<dbReference type="InterPro" id="IPR003736">
    <property type="entry name" value="PAAI_dom"/>
</dbReference>
<feature type="domain" description="Thioesterase" evidence="4">
    <location>
        <begin position="68"/>
        <end position="145"/>
    </location>
</feature>
<reference evidence="5 6" key="1">
    <citation type="journal article" date="2011" name="J. Bacteriol.">
        <title>Complete genome sequence of Yersinia enterocolitica subsp. palearctica serogroup O:3.</title>
        <authorList>
            <person name="Batzilla J."/>
            <person name="Hoper D."/>
            <person name="Antonenka U."/>
            <person name="Heesemann J."/>
            <person name="Rakin A."/>
        </authorList>
    </citation>
    <scope>NUCLEOTIDE SEQUENCE [LARGE SCALE GENOMIC DNA]</scope>
    <source>
        <strain evidence="6">DSM 13030 / CIP 106945 / Y11</strain>
    </source>
</reference>
<evidence type="ECO:0000313" key="5">
    <source>
        <dbReference type="EMBL" id="CBY27364.1"/>
    </source>
</evidence>
<comment type="similarity">
    <text evidence="1 3">Belongs to the thioesterase PaaI family.</text>
</comment>
<protein>
    <recommendedName>
        <fullName evidence="3">1,4-dihydroxy-2-naphthoyl-CoA hydrolase</fullName>
        <shortName evidence="3">DHNA-CoA hydrolase</shortName>
        <ecNumber evidence="3">3.1.2.28</ecNumber>
    </recommendedName>
    <alternativeName>
        <fullName evidence="3">DHNA-CoA thioesterase</fullName>
    </alternativeName>
</protein>
<gene>
    <name evidence="3" type="primary">menI</name>
    <name evidence="5" type="ordered locus">Y11_08171</name>
</gene>
<dbReference type="FunFam" id="3.10.129.10:FF:000002">
    <property type="entry name" value="1,4-dihydroxy-2-naphthoyl-CoA hydrolase"/>
    <property type="match status" value="1"/>
</dbReference>
<name>A0A0H3NVB2_YERE1</name>
<feature type="active site" description="Nucleophile or proton acceptor" evidence="3">
    <location>
        <position position="81"/>
    </location>
</feature>
<dbReference type="Pfam" id="PF03061">
    <property type="entry name" value="4HBT"/>
    <property type="match status" value="1"/>
</dbReference>
<dbReference type="Proteomes" id="UP000008084">
    <property type="component" value="Chromosome"/>
</dbReference>
<dbReference type="Gene3D" id="3.10.129.10">
    <property type="entry name" value="Hotdog Thioesterase"/>
    <property type="match status" value="1"/>
</dbReference>
<feature type="binding site" evidence="3">
    <location>
        <position position="100"/>
    </location>
    <ligand>
        <name>substrate</name>
    </ligand>
</feature>
<feature type="binding site" evidence="3">
    <location>
        <begin position="107"/>
        <end position="110"/>
    </location>
    <ligand>
        <name>substrate</name>
    </ligand>
</feature>
<keyword evidence="2 3" id="KW-0378">Hydrolase</keyword>
<dbReference type="HAMAP" id="MF_01936">
    <property type="entry name" value="MenI"/>
    <property type="match status" value="1"/>
</dbReference>
<evidence type="ECO:0000256" key="3">
    <source>
        <dbReference type="HAMAP-Rule" id="MF_01936"/>
    </source>
</evidence>
<dbReference type="GO" id="GO:0061522">
    <property type="term" value="F:1,4-dihydroxy-2-naphthoyl-CoA thioesterase activity"/>
    <property type="evidence" value="ECO:0007669"/>
    <property type="project" value="UniProtKB-EC"/>
</dbReference>
<comment type="function">
    <text evidence="3">Catalyzes the hydrolysis of 1,4-dihydroxy-2-naphthoyl-CoA (DHNA-CoA) to 1,4-dihydroxy-2-naphthoate (DHNA).</text>
</comment>
<dbReference type="CDD" id="cd03443">
    <property type="entry name" value="PaaI_thioesterase"/>
    <property type="match status" value="1"/>
</dbReference>
<dbReference type="GO" id="GO:0005829">
    <property type="term" value="C:cytosol"/>
    <property type="evidence" value="ECO:0007669"/>
    <property type="project" value="TreeGrafter"/>
</dbReference>
<comment type="pathway">
    <text evidence="3">Quinol/quinone metabolism; 1,4-dihydroxy-2-naphthoate biosynthesis; 1,4-dihydroxy-2-naphthoate from chorismate: step 7/7.</text>
</comment>
<dbReference type="HOGENOM" id="CLU_089876_13_1_6"/>
<dbReference type="AlphaFoldDB" id="A0A0H3NVB2"/>
<comment type="subunit">
    <text evidence="3">Homotetramer. Dimer of dimers.</text>
</comment>
<dbReference type="UniPathway" id="UPA01057">
    <property type="reaction ID" value="UER01033"/>
</dbReference>
<dbReference type="KEGG" id="yey:Y11_08171"/>
<keyword evidence="3" id="KW-0474">Menaquinone biosynthesis</keyword>
<dbReference type="InterPro" id="IPR029069">
    <property type="entry name" value="HotDog_dom_sf"/>
</dbReference>
<dbReference type="SUPFAM" id="SSF54637">
    <property type="entry name" value="Thioesterase/thiol ester dehydrase-isomerase"/>
    <property type="match status" value="1"/>
</dbReference>
<dbReference type="EC" id="3.1.2.28" evidence="3"/>
<comment type="catalytic activity">
    <reaction evidence="3">
        <text>1,4-dihydroxy-2-naphthoyl-CoA + H2O = 1,4-dihydroxy-2-naphthoate + CoA + H(+)</text>
        <dbReference type="Rhea" id="RHEA:26309"/>
        <dbReference type="ChEBI" id="CHEBI:11173"/>
        <dbReference type="ChEBI" id="CHEBI:15377"/>
        <dbReference type="ChEBI" id="CHEBI:15378"/>
        <dbReference type="ChEBI" id="CHEBI:57287"/>
        <dbReference type="ChEBI" id="CHEBI:58897"/>
        <dbReference type="EC" id="3.1.2.28"/>
    </reaction>
</comment>
<comment type="pathway">
    <text evidence="3">Quinol/quinone metabolism; menaquinone biosynthesis.</text>
</comment>
<organism evidence="5 6">
    <name type="scientific">Yersinia enterocolitica subsp. palearctica serotype O:3 (strain DSM 13030 / CIP 106945 / Y11)</name>
    <dbReference type="NCBI Taxonomy" id="930944"/>
    <lineage>
        <taxon>Bacteria</taxon>
        <taxon>Pseudomonadati</taxon>
        <taxon>Pseudomonadota</taxon>
        <taxon>Gammaproteobacteria</taxon>
        <taxon>Enterobacterales</taxon>
        <taxon>Yersiniaceae</taxon>
        <taxon>Yersinia</taxon>
    </lineage>
</organism>
<dbReference type="NCBIfam" id="TIGR00369">
    <property type="entry name" value="unchar_dom_1"/>
    <property type="match status" value="1"/>
</dbReference>
<evidence type="ECO:0000259" key="4">
    <source>
        <dbReference type="Pfam" id="PF03061"/>
    </source>
</evidence>
<accession>A0A0H3NVB2</accession>
<dbReference type="EMBL" id="FR729477">
    <property type="protein sequence ID" value="CBY27364.1"/>
    <property type="molecule type" value="Genomic_DNA"/>
</dbReference>
<comment type="caution">
    <text evidence="3">Lacks conserved residue(s) required for the propagation of feature annotation.</text>
</comment>
<proteinExistence type="inferred from homology"/>
<sequence>MSATSYLYLCNFNQQGKEMLWKRTATLEQLNQQSQGCMVGHLGIEFTRLSDDELEATMPVDNRTTQPFGLLHGGASVVLAESLGSMAGYLCTTEGQNIVGLEINANHLKAVKSGKVRGCCRAIHVGRSHQVWQIEIFDEQNRLCCTSRLTTAVLSSPK</sequence>
<evidence type="ECO:0000313" key="6">
    <source>
        <dbReference type="Proteomes" id="UP000008084"/>
    </source>
</evidence>
<evidence type="ECO:0000256" key="1">
    <source>
        <dbReference type="ARBA" id="ARBA00008324"/>
    </source>
</evidence>
<dbReference type="PATRIC" id="fig|930944.6.peg.805"/>
<dbReference type="UniPathway" id="UPA00079"/>
<dbReference type="InterPro" id="IPR006683">
    <property type="entry name" value="Thioestr_dom"/>
</dbReference>